<dbReference type="SMART" id="SM00382">
    <property type="entry name" value="AAA"/>
    <property type="match status" value="1"/>
</dbReference>
<name>A0ABR5QBQ7_9LACO</name>
<comment type="subcellular location">
    <subcellularLocation>
        <location evidence="1">Cell membrane</location>
        <topology evidence="1">Multi-pass membrane protein</topology>
    </subcellularLocation>
</comment>
<keyword evidence="4" id="KW-0067">ATP-binding</keyword>
<evidence type="ECO:0000313" key="10">
    <source>
        <dbReference type="EMBL" id="KRO11282.1"/>
    </source>
</evidence>
<proteinExistence type="predicted"/>
<evidence type="ECO:0000256" key="3">
    <source>
        <dbReference type="ARBA" id="ARBA00022741"/>
    </source>
</evidence>
<dbReference type="Gene3D" id="3.40.50.300">
    <property type="entry name" value="P-loop containing nucleotide triphosphate hydrolases"/>
    <property type="match status" value="1"/>
</dbReference>
<dbReference type="SUPFAM" id="SSF52540">
    <property type="entry name" value="P-loop containing nucleoside triphosphate hydrolases"/>
    <property type="match status" value="1"/>
</dbReference>
<feature type="transmembrane region" description="Helical" evidence="7">
    <location>
        <begin position="34"/>
        <end position="57"/>
    </location>
</feature>
<dbReference type="Proteomes" id="UP000051884">
    <property type="component" value="Unassembled WGS sequence"/>
</dbReference>
<dbReference type="PROSITE" id="PS50893">
    <property type="entry name" value="ABC_TRANSPORTER_2"/>
    <property type="match status" value="1"/>
</dbReference>
<reference evidence="10 11" key="1">
    <citation type="journal article" date="2015" name="Genome Announc.">
        <title>Expanding the biotechnology potential of lactobacilli through comparative genomics of 213 strains and associated genera.</title>
        <authorList>
            <person name="Sun Z."/>
            <person name="Harris H.M."/>
            <person name="McCann A."/>
            <person name="Guo C."/>
            <person name="Argimon S."/>
            <person name="Zhang W."/>
            <person name="Yang X."/>
            <person name="Jeffery I.B."/>
            <person name="Cooney J.C."/>
            <person name="Kagawa T.F."/>
            <person name="Liu W."/>
            <person name="Song Y."/>
            <person name="Salvetti E."/>
            <person name="Wrobel A."/>
            <person name="Rasinkangas P."/>
            <person name="Parkhill J."/>
            <person name="Rea M.C."/>
            <person name="O'Sullivan O."/>
            <person name="Ritari J."/>
            <person name="Douillard F.P."/>
            <person name="Paul Ross R."/>
            <person name="Yang R."/>
            <person name="Briner A.E."/>
            <person name="Felis G.E."/>
            <person name="de Vos W.M."/>
            <person name="Barrangou R."/>
            <person name="Klaenhammer T.R."/>
            <person name="Caufield P.W."/>
            <person name="Cui Y."/>
            <person name="Zhang H."/>
            <person name="O'Toole P.W."/>
        </authorList>
    </citation>
    <scope>NUCLEOTIDE SEQUENCE [LARGE SCALE GENOMIC DNA]</scope>
    <source>
        <strain evidence="10 11">DSM 26202</strain>
    </source>
</reference>
<sequence length="604" mass="67081">MIKVNHIWIGGYLIKGVQAMIDRRIFNLPGAKKIVGILGLLVFIQGFMILFQGKFLAESIVGLWKRQPLTSITTTTILFAVVFLLRHILTLLKNRVVAPFVNKTAQSLRAQLMAKLFKIGPAATAAKGTGSLVTMAVDGVDQIQNYLQLVFIKVFDMMVIPWILLVYLFFIRWQESVFLLLIYPIIILFMIILGFAAQAKADQQYAGYQRLSNNFVDTLRGLPTLKQLGLSKQYSKNVFSVSEDYRKQTLSVLTIAVLSTFALDFFTTLSIAVVAVFLGLGLIKGSIALLPALIMLVLSPEYFLPIRNFANDYHATLDGKNAMTAIFEVLDLPEIKDQDQLKKLPAGWQADDELTFEHVDVSYQDVDRDPNQLSDATLHDISFSVKGYQKIGLIGKSGSGKTTLIDTLSGFLTPQVGSGTIKVNQQVLSHLAQDSWKQNFLYIPQSPYLFHDTIENNIRFYTPTATSEQVQTAAGQAGLSDWLASLPTGLQTKIGEGNRGVSGGQAQRIALARAFLDQQRKILLFDEPTAHLDIETEAELKEAMTPIFANHLVFFATHRLHWLNQMDYVLVLDEGKLVQQGTPDELSKQPGAYAQLVSDMGGGQ</sequence>
<evidence type="ECO:0000256" key="6">
    <source>
        <dbReference type="ARBA" id="ARBA00023136"/>
    </source>
</evidence>
<feature type="domain" description="ABC transmembrane type-1" evidence="9">
    <location>
        <begin position="37"/>
        <end position="318"/>
    </location>
</feature>
<keyword evidence="3" id="KW-0547">Nucleotide-binding</keyword>
<dbReference type="InterPro" id="IPR036640">
    <property type="entry name" value="ABC1_TM_sf"/>
</dbReference>
<feature type="transmembrane region" description="Helical" evidence="7">
    <location>
        <begin position="69"/>
        <end position="89"/>
    </location>
</feature>
<gene>
    <name evidence="10" type="ORF">IV59_GL000020</name>
</gene>
<dbReference type="PROSITE" id="PS50929">
    <property type="entry name" value="ABC_TM1F"/>
    <property type="match status" value="1"/>
</dbReference>
<dbReference type="Pfam" id="PF00005">
    <property type="entry name" value="ABC_tran"/>
    <property type="match status" value="1"/>
</dbReference>
<feature type="transmembrane region" description="Helical" evidence="7">
    <location>
        <begin position="177"/>
        <end position="197"/>
    </location>
</feature>
<evidence type="ECO:0000259" key="9">
    <source>
        <dbReference type="PROSITE" id="PS50929"/>
    </source>
</evidence>
<dbReference type="InterPro" id="IPR003593">
    <property type="entry name" value="AAA+_ATPase"/>
</dbReference>
<feature type="domain" description="ABC transporter" evidence="8">
    <location>
        <begin position="361"/>
        <end position="599"/>
    </location>
</feature>
<keyword evidence="2 7" id="KW-0812">Transmembrane</keyword>
<evidence type="ECO:0000256" key="2">
    <source>
        <dbReference type="ARBA" id="ARBA00022692"/>
    </source>
</evidence>
<evidence type="ECO:0000256" key="5">
    <source>
        <dbReference type="ARBA" id="ARBA00022989"/>
    </source>
</evidence>
<keyword evidence="11" id="KW-1185">Reference proteome</keyword>
<dbReference type="SUPFAM" id="SSF90123">
    <property type="entry name" value="ABC transporter transmembrane region"/>
    <property type="match status" value="1"/>
</dbReference>
<dbReference type="EMBL" id="JQCH01000001">
    <property type="protein sequence ID" value="KRO11282.1"/>
    <property type="molecule type" value="Genomic_DNA"/>
</dbReference>
<dbReference type="InterPro" id="IPR011527">
    <property type="entry name" value="ABC1_TM_dom"/>
</dbReference>
<dbReference type="InterPro" id="IPR003439">
    <property type="entry name" value="ABC_transporter-like_ATP-bd"/>
</dbReference>
<dbReference type="CDD" id="cd18584">
    <property type="entry name" value="ABC_6TM_AarD_CydD"/>
    <property type="match status" value="1"/>
</dbReference>
<dbReference type="InterPro" id="IPR027417">
    <property type="entry name" value="P-loop_NTPase"/>
</dbReference>
<feature type="transmembrane region" description="Helical" evidence="7">
    <location>
        <begin position="286"/>
        <end position="304"/>
    </location>
</feature>
<dbReference type="PROSITE" id="PS00211">
    <property type="entry name" value="ABC_TRANSPORTER_1"/>
    <property type="match status" value="1"/>
</dbReference>
<evidence type="ECO:0000259" key="8">
    <source>
        <dbReference type="PROSITE" id="PS50893"/>
    </source>
</evidence>
<dbReference type="NCBIfam" id="TIGR02857">
    <property type="entry name" value="CydD"/>
    <property type="match status" value="1"/>
</dbReference>
<dbReference type="Gene3D" id="1.20.1560.10">
    <property type="entry name" value="ABC transporter type 1, transmembrane domain"/>
    <property type="match status" value="1"/>
</dbReference>
<dbReference type="PANTHER" id="PTHR24221:SF614">
    <property type="entry name" value="GLUTATHIONE_L-CYSTEINE TRANSPORT SYSTEM ATP-BINDING_PERMEASE PROTEIN CYDC"/>
    <property type="match status" value="1"/>
</dbReference>
<protein>
    <submittedName>
        <fullName evidence="10">Thiol reductant ABC exporter, CydD subunit</fullName>
    </submittedName>
</protein>
<evidence type="ECO:0000256" key="7">
    <source>
        <dbReference type="SAM" id="Phobius"/>
    </source>
</evidence>
<dbReference type="PANTHER" id="PTHR24221">
    <property type="entry name" value="ATP-BINDING CASSETTE SUB-FAMILY B"/>
    <property type="match status" value="1"/>
</dbReference>
<accession>A0ABR5QBQ7</accession>
<comment type="caution">
    <text evidence="10">The sequence shown here is derived from an EMBL/GenBank/DDBJ whole genome shotgun (WGS) entry which is preliminary data.</text>
</comment>
<feature type="transmembrane region" description="Helical" evidence="7">
    <location>
        <begin position="150"/>
        <end position="171"/>
    </location>
</feature>
<evidence type="ECO:0000256" key="4">
    <source>
        <dbReference type="ARBA" id="ARBA00022840"/>
    </source>
</evidence>
<organism evidence="10 11">
    <name type="scientific">Paucilactobacillus hokkaidonensis</name>
    <dbReference type="NCBI Taxonomy" id="1193095"/>
    <lineage>
        <taxon>Bacteria</taxon>
        <taxon>Bacillati</taxon>
        <taxon>Bacillota</taxon>
        <taxon>Bacilli</taxon>
        <taxon>Lactobacillales</taxon>
        <taxon>Lactobacillaceae</taxon>
        <taxon>Paucilactobacillus</taxon>
    </lineage>
</organism>
<dbReference type="Pfam" id="PF00664">
    <property type="entry name" value="ABC_membrane"/>
    <property type="match status" value="1"/>
</dbReference>
<keyword evidence="5 7" id="KW-1133">Transmembrane helix</keyword>
<feature type="transmembrane region" description="Helical" evidence="7">
    <location>
        <begin position="252"/>
        <end position="280"/>
    </location>
</feature>
<keyword evidence="6 7" id="KW-0472">Membrane</keyword>
<dbReference type="InterPro" id="IPR014216">
    <property type="entry name" value="ABC_transptr_CydD"/>
</dbReference>
<evidence type="ECO:0000313" key="11">
    <source>
        <dbReference type="Proteomes" id="UP000051884"/>
    </source>
</evidence>
<evidence type="ECO:0000256" key="1">
    <source>
        <dbReference type="ARBA" id="ARBA00004651"/>
    </source>
</evidence>
<dbReference type="InterPro" id="IPR017871">
    <property type="entry name" value="ABC_transporter-like_CS"/>
</dbReference>
<dbReference type="InterPro" id="IPR039421">
    <property type="entry name" value="Type_1_exporter"/>
</dbReference>